<organism evidence="1 2">
    <name type="scientific">Vallitalea maricola</name>
    <dbReference type="NCBI Taxonomy" id="3074433"/>
    <lineage>
        <taxon>Bacteria</taxon>
        <taxon>Bacillati</taxon>
        <taxon>Bacillota</taxon>
        <taxon>Clostridia</taxon>
        <taxon>Lachnospirales</taxon>
        <taxon>Vallitaleaceae</taxon>
        <taxon>Vallitalea</taxon>
    </lineage>
</organism>
<accession>A0ACB5UR57</accession>
<name>A0ACB5UR57_9FIRM</name>
<gene>
    <name evidence="1" type="ORF">AN2V17_42130</name>
</gene>
<protein>
    <submittedName>
        <fullName evidence="1">Uncharacterized protein</fullName>
    </submittedName>
</protein>
<proteinExistence type="predicted"/>
<evidence type="ECO:0000313" key="2">
    <source>
        <dbReference type="Proteomes" id="UP001374599"/>
    </source>
</evidence>
<evidence type="ECO:0000313" key="1">
    <source>
        <dbReference type="EMBL" id="GMQ64971.1"/>
    </source>
</evidence>
<sequence length="495" mass="58810">MIYLIILYIVFIILLIVKNYQNKNITWFVIMLVGFCLAIFGLAFYTTYINYACMLENRLFKDIDKYIWLLNYYLKLDIYRIYRIMNIGTAVYIYGAMCYSITYFNTIHKQKYYVLLSIIPLLLIIIYDPIILGKIYKIKKYPFYEQSIINIDSTMKSINNIFNIVIKSYLFGSIMNMIYHYIKTPHILLKKYKYIIIGIIPINILFFVLFFRFPNHRIVFRRYEQLHIYSYTYSNMLYKTISFICIISVIILIYALLKYNIFETNVRKTQIDFENQVKTAHFGIKIFSHSIKNQFIAVKFLSEQLTKETDENKKKELQRQIVTVCNESIDRLGSLSRKIEKIDLKYEKIFINEEIHNIIMKFQGMYKEIHFIQNNIKEVYLYIDKKQFKKVIENNLINAIEACNNNENTTIIIVIEEKSNYGIIKIIDNGQGIHKKDIKKIFRPFYSTKPTVSNWGVGLAFCQKVINAFGGVIHINSVEGKGTCVEIYIPNIRRL</sequence>
<dbReference type="EMBL" id="BTPU01000092">
    <property type="protein sequence ID" value="GMQ64971.1"/>
    <property type="molecule type" value="Genomic_DNA"/>
</dbReference>
<dbReference type="Proteomes" id="UP001374599">
    <property type="component" value="Unassembled WGS sequence"/>
</dbReference>
<comment type="caution">
    <text evidence="1">The sequence shown here is derived from an EMBL/GenBank/DDBJ whole genome shotgun (WGS) entry which is preliminary data.</text>
</comment>
<keyword evidence="2" id="KW-1185">Reference proteome</keyword>
<reference evidence="1" key="1">
    <citation type="submission" date="2023-09" db="EMBL/GenBank/DDBJ databases">
        <title>Vallitalea sediminicola and Vallitalea maricola sp. nov., anaerobic bacteria isolated from marine sediment.</title>
        <authorList>
            <person name="Hirano S."/>
            <person name="Maeda A."/>
            <person name="Terahara T."/>
            <person name="Mori K."/>
            <person name="Hamada M."/>
            <person name="Matsumoto R."/>
            <person name="Kobayashi T."/>
        </authorList>
    </citation>
    <scope>NUCLEOTIDE SEQUENCE</scope>
    <source>
        <strain evidence="1">AN17-2</strain>
    </source>
</reference>